<evidence type="ECO:0000256" key="1">
    <source>
        <dbReference type="ARBA" id="ARBA00022741"/>
    </source>
</evidence>
<dbReference type="GO" id="GO:0016887">
    <property type="term" value="F:ATP hydrolysis activity"/>
    <property type="evidence" value="ECO:0007669"/>
    <property type="project" value="InterPro"/>
</dbReference>
<dbReference type="SMART" id="SM00382">
    <property type="entry name" value="AAA"/>
    <property type="match status" value="1"/>
</dbReference>
<dbReference type="PANTHER" id="PTHR43038:SF3">
    <property type="entry name" value="ABC TRANSPORTER G FAMILY MEMBER 20 ISOFORM X1"/>
    <property type="match status" value="1"/>
</dbReference>
<reference evidence="4 5" key="1">
    <citation type="submission" date="2018-06" db="EMBL/GenBank/DDBJ databases">
        <authorList>
            <consortium name="Pathogen Informatics"/>
            <person name="Doyle S."/>
        </authorList>
    </citation>
    <scope>NUCLEOTIDE SEQUENCE [LARGE SCALE GENOMIC DNA]</scope>
    <source>
        <strain evidence="4 5">NCTC13156</strain>
    </source>
</reference>
<dbReference type="InterPro" id="IPR017871">
    <property type="entry name" value="ABC_transporter-like_CS"/>
</dbReference>
<organism evidence="4 5">
    <name type="scientific">Helicobacter pullorum</name>
    <dbReference type="NCBI Taxonomy" id="35818"/>
    <lineage>
        <taxon>Bacteria</taxon>
        <taxon>Pseudomonadati</taxon>
        <taxon>Campylobacterota</taxon>
        <taxon>Epsilonproteobacteria</taxon>
        <taxon>Campylobacterales</taxon>
        <taxon>Helicobacteraceae</taxon>
        <taxon>Helicobacter</taxon>
    </lineage>
</organism>
<evidence type="ECO:0000313" key="4">
    <source>
        <dbReference type="EMBL" id="STQ88775.1"/>
    </source>
</evidence>
<dbReference type="Proteomes" id="UP000255269">
    <property type="component" value="Unassembled WGS sequence"/>
</dbReference>
<sequence>MKNNPKTILSLQEISKSYGNLVALEKISFEVKENEIFGIIGADGAGKTTLFRILSTLLLPSSGQCFIDGLDIIKEYSKIRQFLGYMPGNFSLYLDLSVQENLEFFASLFGINFQENFSLIEPIYQTLAPFKNRKAKDLSGGMKQKLALCCALIHKPKILFLDEPTTGVDALSRKEFWDILHTLKLQMSIIASTPYMDEANRCDRIALLYQGRILALDTPQNICLKFPRPLYEFKGLPTSTISLLRQCQEVQSYFLFGDSYHITFKDNVEIKSFLHHFSQRLSLQDSSQTSLEYRIITPSIEDCFMEFLQ</sequence>
<evidence type="ECO:0000313" key="5">
    <source>
        <dbReference type="Proteomes" id="UP000255269"/>
    </source>
</evidence>
<protein>
    <submittedName>
        <fullName evidence="4">ABC transporter ATP-binding protein</fullName>
    </submittedName>
</protein>
<keyword evidence="1" id="KW-0547">Nucleotide-binding</keyword>
<evidence type="ECO:0000259" key="3">
    <source>
        <dbReference type="PROSITE" id="PS50893"/>
    </source>
</evidence>
<dbReference type="EMBL" id="UGJF01000001">
    <property type="protein sequence ID" value="STQ88775.1"/>
    <property type="molecule type" value="Genomic_DNA"/>
</dbReference>
<accession>A0A377Q1L2</accession>
<dbReference type="Gene3D" id="3.40.50.300">
    <property type="entry name" value="P-loop containing nucleotide triphosphate hydrolases"/>
    <property type="match status" value="1"/>
</dbReference>
<feature type="domain" description="ABC transporter" evidence="3">
    <location>
        <begin position="9"/>
        <end position="235"/>
    </location>
</feature>
<name>A0A377Q1L2_9HELI</name>
<dbReference type="InterPro" id="IPR027417">
    <property type="entry name" value="P-loop_NTPase"/>
</dbReference>
<gene>
    <name evidence="4" type="primary">ybhF_1</name>
    <name evidence="4" type="ORF">NCTC13156_01629</name>
</gene>
<dbReference type="AlphaFoldDB" id="A0A377Q1L2"/>
<dbReference type="GO" id="GO:0005524">
    <property type="term" value="F:ATP binding"/>
    <property type="evidence" value="ECO:0007669"/>
    <property type="project" value="UniProtKB-KW"/>
</dbReference>
<dbReference type="InterPro" id="IPR003593">
    <property type="entry name" value="AAA+_ATPase"/>
</dbReference>
<evidence type="ECO:0000256" key="2">
    <source>
        <dbReference type="ARBA" id="ARBA00022840"/>
    </source>
</evidence>
<dbReference type="SUPFAM" id="SSF52540">
    <property type="entry name" value="P-loop containing nucleoside triphosphate hydrolases"/>
    <property type="match status" value="1"/>
</dbReference>
<dbReference type="RefSeq" id="WP_115057192.1">
    <property type="nucleotide sequence ID" value="NZ_UGJF01000001.1"/>
</dbReference>
<keyword evidence="2 4" id="KW-0067">ATP-binding</keyword>
<dbReference type="PROSITE" id="PS00211">
    <property type="entry name" value="ABC_TRANSPORTER_1"/>
    <property type="match status" value="1"/>
</dbReference>
<dbReference type="PROSITE" id="PS50893">
    <property type="entry name" value="ABC_TRANSPORTER_2"/>
    <property type="match status" value="1"/>
</dbReference>
<dbReference type="Pfam" id="PF00005">
    <property type="entry name" value="ABC_tran"/>
    <property type="match status" value="1"/>
</dbReference>
<dbReference type="PANTHER" id="PTHR43038">
    <property type="entry name" value="ATP-BINDING CASSETTE, SUB-FAMILY H, MEMBER 1"/>
    <property type="match status" value="1"/>
</dbReference>
<proteinExistence type="predicted"/>
<dbReference type="InterPro" id="IPR003439">
    <property type="entry name" value="ABC_transporter-like_ATP-bd"/>
</dbReference>
<dbReference type="CDD" id="cd03230">
    <property type="entry name" value="ABC_DR_subfamily_A"/>
    <property type="match status" value="1"/>
</dbReference>